<proteinExistence type="predicted"/>
<gene>
    <name evidence="1" type="ORF">PsorP6_012627</name>
</gene>
<evidence type="ECO:0000313" key="2">
    <source>
        <dbReference type="Proteomes" id="UP001163321"/>
    </source>
</evidence>
<keyword evidence="2" id="KW-1185">Reference proteome</keyword>
<accession>A0ACC0WGS8</accession>
<organism evidence="1 2">
    <name type="scientific">Peronosclerospora sorghi</name>
    <dbReference type="NCBI Taxonomy" id="230839"/>
    <lineage>
        <taxon>Eukaryota</taxon>
        <taxon>Sar</taxon>
        <taxon>Stramenopiles</taxon>
        <taxon>Oomycota</taxon>
        <taxon>Peronosporomycetes</taxon>
        <taxon>Peronosporales</taxon>
        <taxon>Peronosporaceae</taxon>
        <taxon>Peronosclerospora</taxon>
    </lineage>
</organism>
<reference evidence="1 2" key="1">
    <citation type="journal article" date="2022" name="bioRxiv">
        <title>The genome of the oomycete Peronosclerospora sorghi, a cosmopolitan pathogen of maize and sorghum, is inflated with dispersed pseudogenes.</title>
        <authorList>
            <person name="Fletcher K."/>
            <person name="Martin F."/>
            <person name="Isakeit T."/>
            <person name="Cavanaugh K."/>
            <person name="Magill C."/>
            <person name="Michelmore R."/>
        </authorList>
    </citation>
    <scope>NUCLEOTIDE SEQUENCE [LARGE SCALE GENOMIC DNA]</scope>
    <source>
        <strain evidence="1">P6</strain>
    </source>
</reference>
<evidence type="ECO:0000313" key="1">
    <source>
        <dbReference type="EMBL" id="KAI9917293.1"/>
    </source>
</evidence>
<dbReference type="EMBL" id="CM047592">
    <property type="protein sequence ID" value="KAI9917293.1"/>
    <property type="molecule type" value="Genomic_DNA"/>
</dbReference>
<dbReference type="Proteomes" id="UP001163321">
    <property type="component" value="Chromosome 13"/>
</dbReference>
<protein>
    <submittedName>
        <fullName evidence="1">Uncharacterized protein</fullName>
    </submittedName>
</protein>
<comment type="caution">
    <text evidence="1">The sequence shown here is derived from an EMBL/GenBank/DDBJ whole genome shotgun (WGS) entry which is preliminary data.</text>
</comment>
<name>A0ACC0WGS8_9STRA</name>
<sequence>MDAAIRKSIEFARALVYSRESMVLRTRNRRRSLCWYGARQRCEKYLTACPFELCEFTLAAFTTSERKPRRSGGRKKLEMSLTVKHIFEACIQTQLYPRSQIDIFVQVLHADGGELPASINSITLALIDGGISLNEFVVAFSAGYLQQTMLCSTCLVL</sequence>